<name>A0A5K3FMM0_MESCO</name>
<dbReference type="InterPro" id="IPR015915">
    <property type="entry name" value="Kelch-typ_b-propeller"/>
</dbReference>
<dbReference type="WBParaSite" id="MCU_009512-RA">
    <property type="protein sequence ID" value="MCU_009512-RA"/>
    <property type="gene ID" value="MCU_009512"/>
</dbReference>
<dbReference type="Gene3D" id="2.120.10.80">
    <property type="entry name" value="Kelch-type beta propeller"/>
    <property type="match status" value="1"/>
</dbReference>
<evidence type="ECO:0000313" key="1">
    <source>
        <dbReference type="WBParaSite" id="MCU_009512-RA"/>
    </source>
</evidence>
<proteinExistence type="predicted"/>
<dbReference type="SUPFAM" id="SSF117281">
    <property type="entry name" value="Kelch motif"/>
    <property type="match status" value="1"/>
</dbReference>
<sequence>VVVVGGNNDVSGNLCTAELLSCSTEDNGVENWSWRRLAPMMKPRTYPGVAYFRGRVVVAGGDSGCIHDIEFLRLPADDNDPGQWTQLDALQYATPLKSSLVVLNERLVLADLFGKVHVFLQASESNALTPEEFTYKPIFTIQNVDFDGLLALRKRR</sequence>
<reference evidence="1" key="1">
    <citation type="submission" date="2019-11" db="UniProtKB">
        <authorList>
            <consortium name="WormBaseParasite"/>
        </authorList>
    </citation>
    <scope>IDENTIFICATION</scope>
</reference>
<dbReference type="AlphaFoldDB" id="A0A5K3FMM0"/>
<protein>
    <submittedName>
        <fullName evidence="1">F-box/kelch-repeat protein</fullName>
    </submittedName>
</protein>
<organism evidence="1">
    <name type="scientific">Mesocestoides corti</name>
    <name type="common">Flatworm</name>
    <dbReference type="NCBI Taxonomy" id="53468"/>
    <lineage>
        <taxon>Eukaryota</taxon>
        <taxon>Metazoa</taxon>
        <taxon>Spiralia</taxon>
        <taxon>Lophotrochozoa</taxon>
        <taxon>Platyhelminthes</taxon>
        <taxon>Cestoda</taxon>
        <taxon>Eucestoda</taxon>
        <taxon>Cyclophyllidea</taxon>
        <taxon>Mesocestoididae</taxon>
        <taxon>Mesocestoides</taxon>
    </lineage>
</organism>
<accession>A0A5K3FMM0</accession>